<evidence type="ECO:0000259" key="14">
    <source>
        <dbReference type="PROSITE" id="PS50113"/>
    </source>
</evidence>
<keyword evidence="16" id="KW-1185">Reference proteome</keyword>
<evidence type="ECO:0000259" key="13">
    <source>
        <dbReference type="PROSITE" id="PS50112"/>
    </source>
</evidence>
<dbReference type="Pfam" id="PF00512">
    <property type="entry name" value="HisKA"/>
    <property type="match status" value="1"/>
</dbReference>
<dbReference type="Pfam" id="PF08448">
    <property type="entry name" value="PAS_4"/>
    <property type="match status" value="1"/>
</dbReference>
<evidence type="ECO:0000256" key="4">
    <source>
        <dbReference type="ARBA" id="ARBA00022553"/>
    </source>
</evidence>
<evidence type="ECO:0000256" key="6">
    <source>
        <dbReference type="ARBA" id="ARBA00022741"/>
    </source>
</evidence>
<gene>
    <name evidence="15" type="ORF">SAMN06264365_10258</name>
</gene>
<evidence type="ECO:0000256" key="5">
    <source>
        <dbReference type="ARBA" id="ARBA00022679"/>
    </source>
</evidence>
<dbReference type="InterPro" id="IPR013656">
    <property type="entry name" value="PAS_4"/>
</dbReference>
<evidence type="ECO:0000259" key="11">
    <source>
        <dbReference type="PROSITE" id="PS50109"/>
    </source>
</evidence>
<dbReference type="SUPFAM" id="SSF47384">
    <property type="entry name" value="Homodimeric domain of signal transducing histidine kinase"/>
    <property type="match status" value="1"/>
</dbReference>
<dbReference type="GO" id="GO:0005524">
    <property type="term" value="F:ATP binding"/>
    <property type="evidence" value="ECO:0007669"/>
    <property type="project" value="UniProtKB-KW"/>
</dbReference>
<comment type="subcellular location">
    <subcellularLocation>
        <location evidence="2">Cell membrane</location>
    </subcellularLocation>
</comment>
<dbReference type="SMART" id="SM00387">
    <property type="entry name" value="HATPase_c"/>
    <property type="match status" value="1"/>
</dbReference>
<dbReference type="AlphaFoldDB" id="A0A238W332"/>
<dbReference type="GO" id="GO:0005886">
    <property type="term" value="C:plasma membrane"/>
    <property type="evidence" value="ECO:0007669"/>
    <property type="project" value="UniProtKB-SubCell"/>
</dbReference>
<dbReference type="SUPFAM" id="SSF52172">
    <property type="entry name" value="CheY-like"/>
    <property type="match status" value="1"/>
</dbReference>
<evidence type="ECO:0000256" key="1">
    <source>
        <dbReference type="ARBA" id="ARBA00000085"/>
    </source>
</evidence>
<evidence type="ECO:0000256" key="7">
    <source>
        <dbReference type="ARBA" id="ARBA00022777"/>
    </source>
</evidence>
<feature type="domain" description="Histidine kinase" evidence="11">
    <location>
        <begin position="374"/>
        <end position="592"/>
    </location>
</feature>
<dbReference type="InterPro" id="IPR036890">
    <property type="entry name" value="HATPase_C_sf"/>
</dbReference>
<feature type="modified residue" description="4-aspartylphosphate" evidence="10">
    <location>
        <position position="660"/>
    </location>
</feature>
<reference evidence="15 16" key="1">
    <citation type="submission" date="2017-06" db="EMBL/GenBank/DDBJ databases">
        <authorList>
            <person name="Kim H.J."/>
            <person name="Triplett B.A."/>
        </authorList>
    </citation>
    <scope>NUCLEOTIDE SEQUENCE [LARGE SCALE GENOMIC DNA]</scope>
    <source>
        <strain evidence="15 16">DSM 43151</strain>
    </source>
</reference>
<comment type="catalytic activity">
    <reaction evidence="1">
        <text>ATP + protein L-histidine = ADP + protein N-phospho-L-histidine.</text>
        <dbReference type="EC" id="2.7.13.3"/>
    </reaction>
</comment>
<dbReference type="InterPro" id="IPR035965">
    <property type="entry name" value="PAS-like_dom_sf"/>
</dbReference>
<dbReference type="Proteomes" id="UP000198415">
    <property type="component" value="Unassembled WGS sequence"/>
</dbReference>
<protein>
    <recommendedName>
        <fullName evidence="3">histidine kinase</fullName>
        <ecNumber evidence="3">2.7.13.3</ecNumber>
    </recommendedName>
</protein>
<dbReference type="PROSITE" id="PS50110">
    <property type="entry name" value="RESPONSE_REGULATORY"/>
    <property type="match status" value="1"/>
</dbReference>
<evidence type="ECO:0000256" key="9">
    <source>
        <dbReference type="ARBA" id="ARBA00023012"/>
    </source>
</evidence>
<keyword evidence="9" id="KW-0902">Two-component regulatory system</keyword>
<dbReference type="EMBL" id="FZNR01000002">
    <property type="protein sequence ID" value="SNR40109.1"/>
    <property type="molecule type" value="Genomic_DNA"/>
</dbReference>
<feature type="domain" description="PAS" evidence="13">
    <location>
        <begin position="229"/>
        <end position="299"/>
    </location>
</feature>
<evidence type="ECO:0000256" key="3">
    <source>
        <dbReference type="ARBA" id="ARBA00012438"/>
    </source>
</evidence>
<evidence type="ECO:0000256" key="10">
    <source>
        <dbReference type="PROSITE-ProRule" id="PRU00169"/>
    </source>
</evidence>
<dbReference type="SUPFAM" id="SSF55874">
    <property type="entry name" value="ATPase domain of HSP90 chaperone/DNA topoisomerase II/histidine kinase"/>
    <property type="match status" value="1"/>
</dbReference>
<dbReference type="InterPro" id="IPR001789">
    <property type="entry name" value="Sig_transdc_resp-reg_receiver"/>
</dbReference>
<dbReference type="SMART" id="SM00448">
    <property type="entry name" value="REC"/>
    <property type="match status" value="1"/>
</dbReference>
<dbReference type="SMART" id="SM00091">
    <property type="entry name" value="PAS"/>
    <property type="match status" value="1"/>
</dbReference>
<dbReference type="Pfam" id="PF00072">
    <property type="entry name" value="Response_reg"/>
    <property type="match status" value="1"/>
</dbReference>
<sequence length="730" mass="77510">MRMLRRVRVGVRLGGAFGAVALLLIIMIGVAVATTLAQRHADQRASESVALRHDAMVAKFRTADFNGWQTAYAFDTIRGVPEATDDTVGTRAKFLASTAAFQQDLTRLASHQLTSTERQQVTTAENAFTRFMEVDARIVSGYRTGTSASIAASNDLVSGEALYWFDQAATAVDQLAAQAEADTNADAAAADTTSNRGLQLMVVSGVICLGITAVLGWLTTRMITNAARNRAILAAIVEQSADATLAVTLDGTITTWNSGAERVYGYTADEVLGHSVKMLLLPDREALLASVLADLAAGRQFQYEEAPRLRKDGSEIFVSALLGPLCDDDGRIIGGAATERDITARKQREAEQKIADQHAAIATRLESLGLLASGVAHDFNNMLAIILNCTEFVAEDTGDEVAEDLNRIRNAVKRARELTSQLLVFAKREPTQVEIVDLNVVVTDATDLLRRSIGANITLNSQTCSGALPVRANRGRLDQILLNLVVNARDAMPDGGAVTITTGITEVPEDPARNLSAGRYAELAVSDNGTGMSAEVKDRLFEPFFTTKPADKGTGLGLATVYGIVGDAGGTITVDSTLGVGTTFRILLPVVVHPAGAEAETPETPESGCGEHILIIEDEDTVRELVVRILNRNGYRATAVGDADSALRMDLDDIALSVIDMNLPDRPGRAIAAELQIAHPALPVLFITGQGDDSADPTTDANGATRIVYKPFTAAELLSNVATALQTAGA</sequence>
<dbReference type="InterPro" id="IPR000014">
    <property type="entry name" value="PAS"/>
</dbReference>
<dbReference type="InterPro" id="IPR004358">
    <property type="entry name" value="Sig_transdc_His_kin-like_C"/>
</dbReference>
<dbReference type="SUPFAM" id="SSF55785">
    <property type="entry name" value="PYP-like sensor domain (PAS domain)"/>
    <property type="match status" value="1"/>
</dbReference>
<keyword evidence="5" id="KW-0808">Transferase</keyword>
<dbReference type="InterPro" id="IPR011006">
    <property type="entry name" value="CheY-like_superfamily"/>
</dbReference>
<organism evidence="15 16">
    <name type="scientific">Actinoplanes regularis</name>
    <dbReference type="NCBI Taxonomy" id="52697"/>
    <lineage>
        <taxon>Bacteria</taxon>
        <taxon>Bacillati</taxon>
        <taxon>Actinomycetota</taxon>
        <taxon>Actinomycetes</taxon>
        <taxon>Micromonosporales</taxon>
        <taxon>Micromonosporaceae</taxon>
        <taxon>Actinoplanes</taxon>
    </lineage>
</organism>
<dbReference type="InterPro" id="IPR003661">
    <property type="entry name" value="HisK_dim/P_dom"/>
</dbReference>
<dbReference type="InterPro" id="IPR036097">
    <property type="entry name" value="HisK_dim/P_sf"/>
</dbReference>
<dbReference type="OrthoDB" id="9764154at2"/>
<proteinExistence type="predicted"/>
<dbReference type="GO" id="GO:0000155">
    <property type="term" value="F:phosphorelay sensor kinase activity"/>
    <property type="evidence" value="ECO:0007669"/>
    <property type="project" value="InterPro"/>
</dbReference>
<dbReference type="EC" id="2.7.13.3" evidence="3"/>
<evidence type="ECO:0000256" key="8">
    <source>
        <dbReference type="ARBA" id="ARBA00022840"/>
    </source>
</evidence>
<dbReference type="InterPro" id="IPR000700">
    <property type="entry name" value="PAS-assoc_C"/>
</dbReference>
<feature type="domain" description="Response regulatory" evidence="12">
    <location>
        <begin position="612"/>
        <end position="725"/>
    </location>
</feature>
<dbReference type="PANTHER" id="PTHR43065">
    <property type="entry name" value="SENSOR HISTIDINE KINASE"/>
    <property type="match status" value="1"/>
</dbReference>
<dbReference type="SMART" id="SM00388">
    <property type="entry name" value="HisKA"/>
    <property type="match status" value="1"/>
</dbReference>
<evidence type="ECO:0000256" key="2">
    <source>
        <dbReference type="ARBA" id="ARBA00004236"/>
    </source>
</evidence>
<dbReference type="Gene3D" id="1.10.287.130">
    <property type="match status" value="1"/>
</dbReference>
<dbReference type="InterPro" id="IPR003594">
    <property type="entry name" value="HATPase_dom"/>
</dbReference>
<evidence type="ECO:0000313" key="16">
    <source>
        <dbReference type="Proteomes" id="UP000198415"/>
    </source>
</evidence>
<keyword evidence="4 10" id="KW-0597">Phosphoprotein</keyword>
<dbReference type="PROSITE" id="PS50112">
    <property type="entry name" value="PAS"/>
    <property type="match status" value="1"/>
</dbReference>
<dbReference type="RefSeq" id="WP_089291923.1">
    <property type="nucleotide sequence ID" value="NZ_BOMU01000034.1"/>
</dbReference>
<dbReference type="Gene3D" id="3.30.565.10">
    <property type="entry name" value="Histidine kinase-like ATPase, C-terminal domain"/>
    <property type="match status" value="1"/>
</dbReference>
<dbReference type="Gene3D" id="3.30.450.20">
    <property type="entry name" value="PAS domain"/>
    <property type="match status" value="1"/>
</dbReference>
<name>A0A238W332_9ACTN</name>
<keyword evidence="6" id="KW-0547">Nucleotide-binding</keyword>
<dbReference type="PRINTS" id="PR00344">
    <property type="entry name" value="BCTRLSENSOR"/>
</dbReference>
<dbReference type="PROSITE" id="PS50113">
    <property type="entry name" value="PAC"/>
    <property type="match status" value="1"/>
</dbReference>
<dbReference type="Pfam" id="PF02518">
    <property type="entry name" value="HATPase_c"/>
    <property type="match status" value="1"/>
</dbReference>
<dbReference type="PROSITE" id="PS50109">
    <property type="entry name" value="HIS_KIN"/>
    <property type="match status" value="1"/>
</dbReference>
<evidence type="ECO:0000313" key="15">
    <source>
        <dbReference type="EMBL" id="SNR40109.1"/>
    </source>
</evidence>
<feature type="domain" description="PAC" evidence="14">
    <location>
        <begin position="302"/>
        <end position="354"/>
    </location>
</feature>
<dbReference type="CDD" id="cd00130">
    <property type="entry name" value="PAS"/>
    <property type="match status" value="1"/>
</dbReference>
<dbReference type="InterPro" id="IPR005467">
    <property type="entry name" value="His_kinase_dom"/>
</dbReference>
<dbReference type="Gene3D" id="3.40.50.2300">
    <property type="match status" value="1"/>
</dbReference>
<accession>A0A238W332</accession>
<keyword evidence="8" id="KW-0067">ATP-binding</keyword>
<keyword evidence="7" id="KW-0418">Kinase</keyword>
<dbReference type="NCBIfam" id="TIGR00229">
    <property type="entry name" value="sensory_box"/>
    <property type="match status" value="1"/>
</dbReference>
<dbReference type="CDD" id="cd00156">
    <property type="entry name" value="REC"/>
    <property type="match status" value="1"/>
</dbReference>
<evidence type="ECO:0000259" key="12">
    <source>
        <dbReference type="PROSITE" id="PS50110"/>
    </source>
</evidence>
<dbReference type="PANTHER" id="PTHR43065:SF46">
    <property type="entry name" value="C4-DICARBOXYLATE TRANSPORT SENSOR PROTEIN DCTB"/>
    <property type="match status" value="1"/>
</dbReference>